<dbReference type="PANTHER" id="PTHR46844:SF1">
    <property type="entry name" value="SLR5058 PROTEIN"/>
    <property type="match status" value="1"/>
</dbReference>
<accession>A0AAE3D692</accession>
<dbReference type="SUPFAM" id="SSF52540">
    <property type="entry name" value="P-loop containing nucleoside triphosphate hydrolases"/>
    <property type="match status" value="1"/>
</dbReference>
<dbReference type="AlphaFoldDB" id="A0AAE3D692"/>
<keyword evidence="3" id="KW-1185">Reference proteome</keyword>
<dbReference type="Proteomes" id="UP001197795">
    <property type="component" value="Unassembled WGS sequence"/>
</dbReference>
<sequence>MDSIDSQQFLTNVATNIVEDSAKNAWGKIKKFFKDLDAKDSIRYKTAYEKYLINTEQKVSKIKTIIYRRAPKDLYSFYECIGVRYNGNTINTENINDILRIGNKIIVTGTGGVGKSILFKHLFLNTVAETEYIPVLIELRSFNIYDVKDISIYTAIYKCLEDNGFELSEEYFEYSLREGAYIIFFDGYDEVNRDKTEKITSEIKALSEKYGGNKFFVSSRPSEEFIGWNNFCEVETLKLNKQQALNLVKKLEFDEVVKDTFYKELDRTLYDKYESFASNPLLLNIMLLTFQKHASIPERLNDFYDEAFVTLFNVHDATKDSYVRDIRSGLGCEDFKLVFSYICFKSYFNGEFQFSESRLRFYIQQAKEKFNRFNFTVENFQEDLTQSVCMLVKEGGIYRFSHRSFQEYFAAWYTCKLVDDVQAKLLLNWIQESDSVLSDSYFTMLFDLQSEKVNKIILCPILKEIKKLYLQYGFSIELLNILFKGMKFTKRLNGEETRYITTLTIKNQYLCYGLMLNNRLNMFPYSDNDNNREKQIFEKMEKHMVSKKHKRSVGRMSVTFDEVLEVFKPDEILNHLEEFQNQIEFALQIVEKYDDKKISRKKKVSTILEEL</sequence>
<dbReference type="Pfam" id="PF22712">
    <property type="entry name" value="SNaCT7"/>
    <property type="match status" value="1"/>
</dbReference>
<evidence type="ECO:0000313" key="3">
    <source>
        <dbReference type="Proteomes" id="UP001197795"/>
    </source>
</evidence>
<dbReference type="Gene3D" id="3.40.50.300">
    <property type="entry name" value="P-loop containing nucleotide triphosphate hydrolases"/>
    <property type="match status" value="1"/>
</dbReference>
<dbReference type="InterPro" id="IPR055049">
    <property type="entry name" value="SNaCT7"/>
</dbReference>
<organism evidence="2 3">
    <name type="scientific">Waltera acetigignens</name>
    <dbReference type="NCBI Taxonomy" id="2981769"/>
    <lineage>
        <taxon>Bacteria</taxon>
        <taxon>Bacillati</taxon>
        <taxon>Bacillota</taxon>
        <taxon>Clostridia</taxon>
        <taxon>Lachnospirales</taxon>
        <taxon>Lachnospiraceae</taxon>
        <taxon>Waltera</taxon>
    </lineage>
</organism>
<feature type="domain" description="Short NACHT-associated C-terminal" evidence="1">
    <location>
        <begin position="446"/>
        <end position="611"/>
    </location>
</feature>
<dbReference type="EMBL" id="JAJEPV010000002">
    <property type="protein sequence ID" value="MCC2118262.1"/>
    <property type="molecule type" value="Genomic_DNA"/>
</dbReference>
<comment type="caution">
    <text evidence="2">The sequence shown here is derived from an EMBL/GenBank/DDBJ whole genome shotgun (WGS) entry which is preliminary data.</text>
</comment>
<dbReference type="RefSeq" id="WP_227732030.1">
    <property type="nucleotide sequence ID" value="NZ_JAJEPV010000002.1"/>
</dbReference>
<reference evidence="2 3" key="1">
    <citation type="submission" date="2021-10" db="EMBL/GenBank/DDBJ databases">
        <title>Anaerobic single-cell dispensing facilitates the cultivation of human gut bacteria.</title>
        <authorList>
            <person name="Afrizal A."/>
        </authorList>
    </citation>
    <scope>NUCLEOTIDE SEQUENCE [LARGE SCALE GENOMIC DNA]</scope>
    <source>
        <strain evidence="2 3">CLA-AA-H273</strain>
    </source>
</reference>
<protein>
    <recommendedName>
        <fullName evidence="1">Short NACHT-associated C-terminal domain-containing protein</fullName>
    </recommendedName>
</protein>
<proteinExistence type="predicted"/>
<name>A0AAE3D692_9FIRM</name>
<dbReference type="InterPro" id="IPR027417">
    <property type="entry name" value="P-loop_NTPase"/>
</dbReference>
<evidence type="ECO:0000259" key="1">
    <source>
        <dbReference type="Pfam" id="PF22712"/>
    </source>
</evidence>
<evidence type="ECO:0000313" key="2">
    <source>
        <dbReference type="EMBL" id="MCC2118262.1"/>
    </source>
</evidence>
<gene>
    <name evidence="2" type="ORF">LKD75_01415</name>
</gene>
<dbReference type="PANTHER" id="PTHR46844">
    <property type="entry name" value="SLR5058 PROTEIN"/>
    <property type="match status" value="1"/>
</dbReference>